<name>A0AAV6VHX4_9ARAC</name>
<protein>
    <submittedName>
        <fullName evidence="1">Uncharacterized protein</fullName>
    </submittedName>
</protein>
<sequence>MLQGYAIFLIPTQAEAPSHYLMTIPKYPNIGYTCIFRILGNASTNILAGFSQGVPIGIQAISLPFQDHLTLRWLLSWIRSSVDGSVRVPLLFEINHTFSIRGHLINLKSI</sequence>
<dbReference type="SUPFAM" id="SSF75304">
    <property type="entry name" value="Amidase signature (AS) enzymes"/>
    <property type="match status" value="1"/>
</dbReference>
<dbReference type="AlphaFoldDB" id="A0AAV6VHX4"/>
<gene>
    <name evidence="1" type="ORF">JTE90_009580</name>
</gene>
<keyword evidence="2" id="KW-1185">Reference proteome</keyword>
<dbReference type="Proteomes" id="UP000827092">
    <property type="component" value="Unassembled WGS sequence"/>
</dbReference>
<dbReference type="Gene3D" id="3.90.1300.10">
    <property type="entry name" value="Amidase signature (AS) domain"/>
    <property type="match status" value="1"/>
</dbReference>
<comment type="caution">
    <text evidence="1">The sequence shown here is derived from an EMBL/GenBank/DDBJ whole genome shotgun (WGS) entry which is preliminary data.</text>
</comment>
<organism evidence="1 2">
    <name type="scientific">Oedothorax gibbosus</name>
    <dbReference type="NCBI Taxonomy" id="931172"/>
    <lineage>
        <taxon>Eukaryota</taxon>
        <taxon>Metazoa</taxon>
        <taxon>Ecdysozoa</taxon>
        <taxon>Arthropoda</taxon>
        <taxon>Chelicerata</taxon>
        <taxon>Arachnida</taxon>
        <taxon>Araneae</taxon>
        <taxon>Araneomorphae</taxon>
        <taxon>Entelegynae</taxon>
        <taxon>Araneoidea</taxon>
        <taxon>Linyphiidae</taxon>
        <taxon>Erigoninae</taxon>
        <taxon>Oedothorax</taxon>
    </lineage>
</organism>
<reference evidence="1 2" key="1">
    <citation type="journal article" date="2022" name="Nat. Ecol. Evol.">
        <title>A masculinizing supergene underlies an exaggerated male reproductive morph in a spider.</title>
        <authorList>
            <person name="Hendrickx F."/>
            <person name="De Corte Z."/>
            <person name="Sonet G."/>
            <person name="Van Belleghem S.M."/>
            <person name="Kostlbacher S."/>
            <person name="Vangestel C."/>
        </authorList>
    </citation>
    <scope>NUCLEOTIDE SEQUENCE [LARGE SCALE GENOMIC DNA]</scope>
    <source>
        <strain evidence="1">W744_W776</strain>
    </source>
</reference>
<evidence type="ECO:0000313" key="1">
    <source>
        <dbReference type="EMBL" id="KAG8196362.1"/>
    </source>
</evidence>
<evidence type="ECO:0000313" key="2">
    <source>
        <dbReference type="Proteomes" id="UP000827092"/>
    </source>
</evidence>
<dbReference type="InterPro" id="IPR036928">
    <property type="entry name" value="AS_sf"/>
</dbReference>
<proteinExistence type="predicted"/>
<dbReference type="EMBL" id="JAFNEN010000071">
    <property type="protein sequence ID" value="KAG8196362.1"/>
    <property type="molecule type" value="Genomic_DNA"/>
</dbReference>
<accession>A0AAV6VHX4</accession>